<comment type="caution">
    <text evidence="4">The sequence shown here is derived from an EMBL/GenBank/DDBJ whole genome shotgun (WGS) entry which is preliminary data.</text>
</comment>
<feature type="domain" description="PAZ" evidence="2">
    <location>
        <begin position="342"/>
        <end position="463"/>
    </location>
</feature>
<evidence type="ECO:0000259" key="3">
    <source>
        <dbReference type="PROSITE" id="PS50822"/>
    </source>
</evidence>
<dbReference type="Gene3D" id="2.170.260.10">
    <property type="entry name" value="paz domain"/>
    <property type="match status" value="1"/>
</dbReference>
<dbReference type="Pfam" id="PF16486">
    <property type="entry name" value="ArgoN"/>
    <property type="match status" value="1"/>
</dbReference>
<proteinExistence type="predicted"/>
<dbReference type="InterPro" id="IPR014811">
    <property type="entry name" value="ArgoL1"/>
</dbReference>
<evidence type="ECO:0000256" key="1">
    <source>
        <dbReference type="SAM" id="MobiDB-lite"/>
    </source>
</evidence>
<dbReference type="Pfam" id="PF08699">
    <property type="entry name" value="ArgoL1"/>
    <property type="match status" value="1"/>
</dbReference>
<sequence>MSYNPRGGGRGRGPGGGFGGGGGFGVRGGGRGGGSAGARVYEQPGPDIAPSAEVARTEDTILSNQLGLQLGNLGLRPSFPIRPGYGTGGRKITVWANYVEMVASPLTLYRYDISVSPSATGRKLGQIVRQLLLQAPELAEFRQDIVTDFKSTILSRRLLGGNQVTIQITYQNEMHDEPRTDAPVYTVRLLYTTTLSVADLVNHVRSTDPSATYLDKMPTIQALNIFLNHHARQSRDLVAVGSNKAFSIREDTANYHLGAGLLAIRGFFASVRAATARILVNVNVSHGVFYNHGPLDGLMNEYMERNRSLPALASFVKRLRVTMRHLPERRNRRGEVIVRVKTVLGLATQNDGQSTAHPPRVRKFGGGPKEVEFWMDGASHSTPTKPAQEQAGGGAKKKKGKGAQQAAQGSKPPPGTGGGRYISVYDYFHQTYHRAVNPNLPVVNVGTRERPTYLPAEACNVVPGQNANTKLSPEQTQNMIKFAVRRPWENAESIVRYGLATSGLSRSNPLLERFGLSFSSGLIQVPGRVLPEPKVLYKKEIVPVRFGGWNMTQVQFNAAGNLRKWSYLVIVLPGSRNIYESSDPFDVVTSLKQVLTSRGIAAQPPLKGQKLSLSGPDDPQLSSKMEKAAEVLDLLLVILPSANTPVYHRIKSFGDTKYGLHTICVVADKLAKQQGQVQYFNNVALKFNLKLGGQNQWVETSQLGIIDEDKTMIVGIDVTHPSPGSSTSAPSIAGMVASIDKHASQWPGVLRVQSEARQEMVSDLKDMLKSRLGLWKVLGGHKALPENILVYRDGVSESQYQKVLDEELVLFREACREVYPPADQKAGLPRLTIIIVGKRHHTRFYPTNKDDADRGSNNPAGTVVDRGVTEAGIWDFYLQSHTAIQGTARPAHYVVILDDIFRSRYKKQVPPPHRNVADVIESLSQALCYTYGRATKVVSICAPVYYAHVLCERARVYLKDVYDATPAASGAGSVAGASGSTIGNKEIEPHSKLRNSMFYI</sequence>
<evidence type="ECO:0000313" key="5">
    <source>
        <dbReference type="Proteomes" id="UP000233524"/>
    </source>
</evidence>
<dbReference type="PROSITE" id="PS50822">
    <property type="entry name" value="PIWI"/>
    <property type="match status" value="1"/>
</dbReference>
<dbReference type="InterPro" id="IPR045246">
    <property type="entry name" value="Piwi_ago-like"/>
</dbReference>
<dbReference type="Pfam" id="PF16488">
    <property type="entry name" value="ArgoL2"/>
    <property type="match status" value="1"/>
</dbReference>
<dbReference type="SMART" id="SM01163">
    <property type="entry name" value="DUF1785"/>
    <property type="match status" value="1"/>
</dbReference>
<keyword evidence="5" id="KW-1185">Reference proteome</keyword>
<dbReference type="EMBL" id="NLAX01001036">
    <property type="protein sequence ID" value="PKS06162.1"/>
    <property type="molecule type" value="Genomic_DNA"/>
</dbReference>
<evidence type="ECO:0008006" key="6">
    <source>
        <dbReference type="Google" id="ProtNLM"/>
    </source>
</evidence>
<feature type="region of interest" description="Disordered" evidence="1">
    <location>
        <begin position="348"/>
        <end position="418"/>
    </location>
</feature>
<dbReference type="GO" id="GO:0003723">
    <property type="term" value="F:RNA binding"/>
    <property type="evidence" value="ECO:0007669"/>
    <property type="project" value="InterPro"/>
</dbReference>
<dbReference type="InterPro" id="IPR036397">
    <property type="entry name" value="RNaseH_sf"/>
</dbReference>
<dbReference type="PROSITE" id="PS50821">
    <property type="entry name" value="PAZ"/>
    <property type="match status" value="1"/>
</dbReference>
<dbReference type="STRING" id="41688.A0A2N3N178"/>
<dbReference type="InterPro" id="IPR032474">
    <property type="entry name" value="Argonaute_N"/>
</dbReference>
<dbReference type="SMART" id="SM00950">
    <property type="entry name" value="Piwi"/>
    <property type="match status" value="1"/>
</dbReference>
<evidence type="ECO:0000259" key="2">
    <source>
        <dbReference type="PROSITE" id="PS50821"/>
    </source>
</evidence>
<name>A0A2N3N178_9PEZI</name>
<reference evidence="4 5" key="1">
    <citation type="journal article" date="2017" name="G3 (Bethesda)">
        <title>First Draft Genome Sequence of the Pathogenic Fungus Lomentospora prolificans (Formerly Scedosporium prolificans).</title>
        <authorList>
            <person name="Luo R."/>
            <person name="Zimin A."/>
            <person name="Workman R."/>
            <person name="Fan Y."/>
            <person name="Pertea G."/>
            <person name="Grossman N."/>
            <person name="Wear M.P."/>
            <person name="Jia B."/>
            <person name="Miller H."/>
            <person name="Casadevall A."/>
            <person name="Timp W."/>
            <person name="Zhang S.X."/>
            <person name="Salzberg S.L."/>
        </authorList>
    </citation>
    <scope>NUCLEOTIDE SEQUENCE [LARGE SCALE GENOMIC DNA]</scope>
    <source>
        <strain evidence="4 5">JHH-5317</strain>
    </source>
</reference>
<dbReference type="Pfam" id="PF02171">
    <property type="entry name" value="Piwi"/>
    <property type="match status" value="1"/>
</dbReference>
<evidence type="ECO:0000313" key="4">
    <source>
        <dbReference type="EMBL" id="PKS06162.1"/>
    </source>
</evidence>
<accession>A0A2N3N178</accession>
<dbReference type="CDD" id="cd04657">
    <property type="entry name" value="Piwi_ago-like"/>
    <property type="match status" value="1"/>
</dbReference>
<dbReference type="InterPro" id="IPR032472">
    <property type="entry name" value="ArgoL2"/>
</dbReference>
<dbReference type="SUPFAM" id="SSF53098">
    <property type="entry name" value="Ribonuclease H-like"/>
    <property type="match status" value="1"/>
</dbReference>
<dbReference type="PANTHER" id="PTHR22891">
    <property type="entry name" value="EUKARYOTIC TRANSLATION INITIATION FACTOR 2C"/>
    <property type="match status" value="1"/>
</dbReference>
<dbReference type="CDD" id="cd02846">
    <property type="entry name" value="PAZ_argonaute_like"/>
    <property type="match status" value="1"/>
</dbReference>
<dbReference type="SUPFAM" id="SSF101690">
    <property type="entry name" value="PAZ domain"/>
    <property type="match status" value="1"/>
</dbReference>
<dbReference type="Proteomes" id="UP000233524">
    <property type="component" value="Unassembled WGS sequence"/>
</dbReference>
<dbReference type="Pfam" id="PF02170">
    <property type="entry name" value="PAZ"/>
    <property type="match status" value="1"/>
</dbReference>
<dbReference type="Gene3D" id="3.40.50.2300">
    <property type="match status" value="1"/>
</dbReference>
<dbReference type="InterPro" id="IPR003165">
    <property type="entry name" value="Piwi"/>
</dbReference>
<dbReference type="InParanoid" id="A0A2N3N178"/>
<protein>
    <recommendedName>
        <fullName evidence="6">Piwi domain-containing protein</fullName>
    </recommendedName>
</protein>
<dbReference type="VEuPathDB" id="FungiDB:jhhlp_007479"/>
<dbReference type="AlphaFoldDB" id="A0A2N3N178"/>
<feature type="region of interest" description="Disordered" evidence="1">
    <location>
        <begin position="1"/>
        <end position="49"/>
    </location>
</feature>
<gene>
    <name evidence="4" type="ORF">jhhlp_007479</name>
</gene>
<dbReference type="InterPro" id="IPR012337">
    <property type="entry name" value="RNaseH-like_sf"/>
</dbReference>
<dbReference type="Gene3D" id="3.30.420.10">
    <property type="entry name" value="Ribonuclease H-like superfamily/Ribonuclease H"/>
    <property type="match status" value="1"/>
</dbReference>
<dbReference type="InterPro" id="IPR003100">
    <property type="entry name" value="PAZ_dom"/>
</dbReference>
<feature type="compositionally biased region" description="Gly residues" evidence="1">
    <location>
        <begin position="1"/>
        <end position="36"/>
    </location>
</feature>
<organism evidence="4 5">
    <name type="scientific">Lomentospora prolificans</name>
    <dbReference type="NCBI Taxonomy" id="41688"/>
    <lineage>
        <taxon>Eukaryota</taxon>
        <taxon>Fungi</taxon>
        <taxon>Dikarya</taxon>
        <taxon>Ascomycota</taxon>
        <taxon>Pezizomycotina</taxon>
        <taxon>Sordariomycetes</taxon>
        <taxon>Hypocreomycetidae</taxon>
        <taxon>Microascales</taxon>
        <taxon>Microascaceae</taxon>
        <taxon>Lomentospora</taxon>
    </lineage>
</organism>
<dbReference type="InterPro" id="IPR036085">
    <property type="entry name" value="PAZ_dom_sf"/>
</dbReference>
<feature type="domain" description="Piwi" evidence="3">
    <location>
        <begin position="634"/>
        <end position="959"/>
    </location>
</feature>
<dbReference type="OrthoDB" id="10252740at2759"/>